<dbReference type="InterPro" id="IPR036864">
    <property type="entry name" value="Zn2-C6_fun-type_DNA-bd_sf"/>
</dbReference>
<dbReference type="GO" id="GO:0006351">
    <property type="term" value="P:DNA-templated transcription"/>
    <property type="evidence" value="ECO:0007669"/>
    <property type="project" value="InterPro"/>
</dbReference>
<keyword evidence="3" id="KW-0175">Coiled coil</keyword>
<evidence type="ECO:0000256" key="1">
    <source>
        <dbReference type="ARBA" id="ARBA00022723"/>
    </source>
</evidence>
<dbReference type="OrthoDB" id="103819at2759"/>
<evidence type="ECO:0000313" key="6">
    <source>
        <dbReference type="EMBL" id="KAH7084267.1"/>
    </source>
</evidence>
<dbReference type="SMART" id="SM00066">
    <property type="entry name" value="GAL4"/>
    <property type="match status" value="1"/>
</dbReference>
<feature type="compositionally biased region" description="Polar residues" evidence="4">
    <location>
        <begin position="480"/>
        <end position="494"/>
    </location>
</feature>
<dbReference type="Pfam" id="PF04082">
    <property type="entry name" value="Fungal_trans"/>
    <property type="match status" value="1"/>
</dbReference>
<evidence type="ECO:0000256" key="3">
    <source>
        <dbReference type="SAM" id="Coils"/>
    </source>
</evidence>
<proteinExistence type="predicted"/>
<evidence type="ECO:0000313" key="7">
    <source>
        <dbReference type="Proteomes" id="UP000813461"/>
    </source>
</evidence>
<dbReference type="CDD" id="cd00067">
    <property type="entry name" value="GAL4"/>
    <property type="match status" value="1"/>
</dbReference>
<dbReference type="Pfam" id="PF00172">
    <property type="entry name" value="Zn_clus"/>
    <property type="match status" value="1"/>
</dbReference>
<comment type="caution">
    <text evidence="6">The sequence shown here is derived from an EMBL/GenBank/DDBJ whole genome shotgun (WGS) entry which is preliminary data.</text>
</comment>
<dbReference type="SUPFAM" id="SSF57701">
    <property type="entry name" value="Zn2/Cys6 DNA-binding domain"/>
    <property type="match status" value="1"/>
</dbReference>
<feature type="domain" description="Zn(2)-C6 fungal-type" evidence="5">
    <location>
        <begin position="19"/>
        <end position="48"/>
    </location>
</feature>
<dbReference type="CDD" id="cd12148">
    <property type="entry name" value="fungal_TF_MHR"/>
    <property type="match status" value="1"/>
</dbReference>
<evidence type="ECO:0000256" key="4">
    <source>
        <dbReference type="SAM" id="MobiDB-lite"/>
    </source>
</evidence>
<accession>A0A8K0R3C8</accession>
<dbReference type="SMART" id="SM00906">
    <property type="entry name" value="Fungal_trans"/>
    <property type="match status" value="1"/>
</dbReference>
<organism evidence="6 7">
    <name type="scientific">Paraphoma chrysanthemicola</name>
    <dbReference type="NCBI Taxonomy" id="798071"/>
    <lineage>
        <taxon>Eukaryota</taxon>
        <taxon>Fungi</taxon>
        <taxon>Dikarya</taxon>
        <taxon>Ascomycota</taxon>
        <taxon>Pezizomycotina</taxon>
        <taxon>Dothideomycetes</taxon>
        <taxon>Pleosporomycetidae</taxon>
        <taxon>Pleosporales</taxon>
        <taxon>Pleosporineae</taxon>
        <taxon>Phaeosphaeriaceae</taxon>
        <taxon>Paraphoma</taxon>
    </lineage>
</organism>
<protein>
    <submittedName>
        <fullName evidence="6">Fungal-specific transcription factor domain-containing protein</fullName>
    </submittedName>
</protein>
<dbReference type="PANTHER" id="PTHR46910:SF5">
    <property type="entry name" value="ZN(II)2CYS6 TRANSCRIPTION FACTOR (EUROFUNG)"/>
    <property type="match status" value="1"/>
</dbReference>
<dbReference type="EMBL" id="JAGMVJ010000012">
    <property type="protein sequence ID" value="KAH7084267.1"/>
    <property type="molecule type" value="Genomic_DNA"/>
</dbReference>
<dbReference type="PANTHER" id="PTHR46910">
    <property type="entry name" value="TRANSCRIPTION FACTOR PDR1"/>
    <property type="match status" value="1"/>
</dbReference>
<dbReference type="GO" id="GO:0000981">
    <property type="term" value="F:DNA-binding transcription factor activity, RNA polymerase II-specific"/>
    <property type="evidence" value="ECO:0007669"/>
    <property type="project" value="InterPro"/>
</dbReference>
<keyword evidence="2" id="KW-0539">Nucleus</keyword>
<evidence type="ECO:0000259" key="5">
    <source>
        <dbReference type="PROSITE" id="PS50048"/>
    </source>
</evidence>
<evidence type="ECO:0000256" key="2">
    <source>
        <dbReference type="ARBA" id="ARBA00023242"/>
    </source>
</evidence>
<dbReference type="GO" id="GO:0008270">
    <property type="term" value="F:zinc ion binding"/>
    <property type="evidence" value="ECO:0007669"/>
    <property type="project" value="InterPro"/>
</dbReference>
<reference evidence="6" key="1">
    <citation type="journal article" date="2021" name="Nat. Commun.">
        <title>Genetic determinants of endophytism in the Arabidopsis root mycobiome.</title>
        <authorList>
            <person name="Mesny F."/>
            <person name="Miyauchi S."/>
            <person name="Thiergart T."/>
            <person name="Pickel B."/>
            <person name="Atanasova L."/>
            <person name="Karlsson M."/>
            <person name="Huettel B."/>
            <person name="Barry K.W."/>
            <person name="Haridas S."/>
            <person name="Chen C."/>
            <person name="Bauer D."/>
            <person name="Andreopoulos W."/>
            <person name="Pangilinan J."/>
            <person name="LaButti K."/>
            <person name="Riley R."/>
            <person name="Lipzen A."/>
            <person name="Clum A."/>
            <person name="Drula E."/>
            <person name="Henrissat B."/>
            <person name="Kohler A."/>
            <person name="Grigoriev I.V."/>
            <person name="Martin F.M."/>
            <person name="Hacquard S."/>
        </authorList>
    </citation>
    <scope>NUCLEOTIDE SEQUENCE</scope>
    <source>
        <strain evidence="6">MPI-SDFR-AT-0120</strain>
    </source>
</reference>
<name>A0A8K0R3C8_9PLEO</name>
<dbReference type="InterPro" id="IPR001138">
    <property type="entry name" value="Zn2Cys6_DnaBD"/>
</dbReference>
<dbReference type="AlphaFoldDB" id="A0A8K0R3C8"/>
<gene>
    <name evidence="6" type="ORF">FB567DRAFT_528710</name>
</gene>
<keyword evidence="1" id="KW-0479">Metal-binding</keyword>
<feature type="region of interest" description="Disordered" evidence="4">
    <location>
        <begin position="95"/>
        <end position="125"/>
    </location>
</feature>
<dbReference type="Proteomes" id="UP000813461">
    <property type="component" value="Unassembled WGS sequence"/>
</dbReference>
<sequence length="776" mass="86269">MDDGDDMDVSLDGTTSKRACDSCRTRKIRCDRVVPCSNCKASKLTCTTTAPTQKTQRQRVHISEEYEKKIDRIEDRLAGIENVLESLATKLGNLDLRRGTTDDSPPSRSSRTVAGRSPGAMAEAATPAPFEGETTMVVQSDYARELLTQAVSNTPGVGQSEEVRSALQALSELVAHQGQGPAPATAGTSELIDRSLSEVNPENLEKPPWEVVRYVLDKATKYPTTALAIIFPFLEMSNLREAVEDAYHNPGLCPAARRMLAYGVLHSLFEEFTSFPLKGMDPDTYRRYVTQCKVQVEVSMAQLDIFMPASYDNIMALLLGSASAIEMCKPSLCWVMTSMAASLCQSLGYHRWQTMKDDPVEERNKKVHIFWMIYMFDKTMSLRMGRASVIQDWDISLPYFTEAMVNPGGPDGKEMLAYWIKVARVQGQTYEKLFSPAAFLRSAEERARTAVDLVNAMNQAWFERGDARATDLSPIVTTAQKGAKTVNSSPNETEIPSRRKRPVQDFGTTINASQYMRATLDRVEDVFFHADVVMHYSTCSLIQRAISPDNVTFNQECLESSRAALMAHQRCNAQFNVKGNEELYNGYIHWSILQAPFTPFIVIFCNAIQNTDATDLPSLQEFVDSLESCRALSEGADRLYKMCRLFLQIAKLYLQAKTQPVAIPSQTFSPTQPNYYTTADGNNLDVNSMTQFDPYLSALGLMPNSAWPMAGFTPQGAPGVDTFPQGQDLSGFPGIETAGSSMPPNNQNVQDWFSGSRYLMNLMEAGDDSQMPDLNF</sequence>
<feature type="coiled-coil region" evidence="3">
    <location>
        <begin position="63"/>
        <end position="90"/>
    </location>
</feature>
<dbReference type="PROSITE" id="PS50048">
    <property type="entry name" value="ZN2_CY6_FUNGAL_2"/>
    <property type="match status" value="1"/>
</dbReference>
<feature type="compositionally biased region" description="Polar residues" evidence="4">
    <location>
        <begin position="102"/>
        <end position="112"/>
    </location>
</feature>
<dbReference type="PROSITE" id="PS00463">
    <property type="entry name" value="ZN2_CY6_FUNGAL_1"/>
    <property type="match status" value="1"/>
</dbReference>
<dbReference type="Gene3D" id="4.10.240.10">
    <property type="entry name" value="Zn(2)-C6 fungal-type DNA-binding domain"/>
    <property type="match status" value="1"/>
</dbReference>
<dbReference type="InterPro" id="IPR007219">
    <property type="entry name" value="XnlR_reg_dom"/>
</dbReference>
<dbReference type="InterPro" id="IPR050987">
    <property type="entry name" value="AtrR-like"/>
</dbReference>
<dbReference type="GO" id="GO:0003677">
    <property type="term" value="F:DNA binding"/>
    <property type="evidence" value="ECO:0007669"/>
    <property type="project" value="InterPro"/>
</dbReference>
<keyword evidence="7" id="KW-1185">Reference proteome</keyword>
<feature type="region of interest" description="Disordered" evidence="4">
    <location>
        <begin position="480"/>
        <end position="500"/>
    </location>
</feature>